<keyword evidence="3" id="KW-0201">Cytochrome c-type biogenesis</keyword>
<accession>A0A7S7M0N4</accession>
<dbReference type="AlphaFoldDB" id="A0A7S7M0N4"/>
<dbReference type="PANTHER" id="PTHR31566">
    <property type="entry name" value="CYTOCHROME C BIOGENESIS PROTEIN CCS1, CHLOROPLASTIC"/>
    <property type="match status" value="1"/>
</dbReference>
<evidence type="ECO:0000256" key="1">
    <source>
        <dbReference type="ARBA" id="ARBA00004141"/>
    </source>
</evidence>
<dbReference type="GO" id="GO:0016020">
    <property type="term" value="C:membrane"/>
    <property type="evidence" value="ECO:0007669"/>
    <property type="project" value="UniProtKB-SubCell"/>
</dbReference>
<organism evidence="8 9">
    <name type="scientific">Candidatus Sulfurimonas marisnigri</name>
    <dbReference type="NCBI Taxonomy" id="2740405"/>
    <lineage>
        <taxon>Bacteria</taxon>
        <taxon>Pseudomonadati</taxon>
        <taxon>Campylobacterota</taxon>
        <taxon>Epsilonproteobacteria</taxon>
        <taxon>Campylobacterales</taxon>
        <taxon>Sulfurimonadaceae</taxon>
        <taxon>Sulfurimonas</taxon>
    </lineage>
</organism>
<name>A0A7S7M0N4_9BACT</name>
<gene>
    <name evidence="8" type="ORF">HUE87_11255</name>
</gene>
<dbReference type="PANTHER" id="PTHR31566:SF0">
    <property type="entry name" value="CYTOCHROME C BIOGENESIS PROTEIN CCS1, CHLOROPLASTIC"/>
    <property type="match status" value="1"/>
</dbReference>
<sequence>MYKLFSMKVALVFVAIYALSIATGTFIENSSSHSMAREYIYDALWFWSLQGVLALFLIVAIFRAKMYKLKKLGLFLFHISFLIILVGSFLSKNYGYKADLYVTKGMSRNIMLSGDYFMSLHVTKNGQTKDYSQEGKDGAFDGSFDLDGREFKIKRGYYSNNAKLEVLRKGSGDVTKRGAMAFEIIKDNIKREKYYLEDLGKLQFDDFELLFNMEPKDKTKPYFKIEANDKKSQHFKSNILIKSNFGEEYNTSSIHDFSQGILYYITDSIGILASEATTIGSIVAVPQEEKSKNTNTVMLAKIEYGGIKREIVLVEKDRYFGGYAKEIWLNENTKVNIRWGKKMTTLPFEVYLSDFKVKHYPGSNDVENYFSYINIIDSGKNIEAKLSINEPFSYNGYRLFQTKFENKNSTIFTVNYNPGIFWIYLGYVLLTLGLLLNLFRKVIK</sequence>
<keyword evidence="2 6" id="KW-0812">Transmembrane</keyword>
<dbReference type="RefSeq" id="WP_194366483.1">
    <property type="nucleotide sequence ID" value="NZ_CP054493.1"/>
</dbReference>
<dbReference type="Pfam" id="PF05140">
    <property type="entry name" value="ResB"/>
    <property type="match status" value="1"/>
</dbReference>
<feature type="domain" description="ResB-like" evidence="7">
    <location>
        <begin position="321"/>
        <end position="406"/>
    </location>
</feature>
<evidence type="ECO:0000313" key="8">
    <source>
        <dbReference type="EMBL" id="QOY54438.1"/>
    </source>
</evidence>
<dbReference type="GO" id="GO:0017004">
    <property type="term" value="P:cytochrome complex assembly"/>
    <property type="evidence" value="ECO:0007669"/>
    <property type="project" value="UniProtKB-KW"/>
</dbReference>
<keyword evidence="5 6" id="KW-0472">Membrane</keyword>
<keyword evidence="9" id="KW-1185">Reference proteome</keyword>
<proteinExistence type="predicted"/>
<reference evidence="8 9" key="1">
    <citation type="submission" date="2020-05" db="EMBL/GenBank/DDBJ databases">
        <title>Sulfurimonas marisnigri, sp. nov., and Sulfurimonas baltica, sp. nov., manganese oxide reducing chemolithoautotrophs of the class Epsilonproteobacteria isolated from the pelagic redoxclines of the Black and Baltic Seas and emended description of the genus Sulfurimonas.</title>
        <authorList>
            <person name="Henkel J.V."/>
            <person name="Laudan C."/>
            <person name="Werner J."/>
            <person name="Neu T."/>
            <person name="Plewe S."/>
            <person name="Sproer C."/>
            <person name="Bunk B."/>
            <person name="Schulz-Vogt H.N."/>
        </authorList>
    </citation>
    <scope>NUCLEOTIDE SEQUENCE [LARGE SCALE GENOMIC DNA]</scope>
    <source>
        <strain evidence="8 9">SoZ1</strain>
    </source>
</reference>
<feature type="transmembrane region" description="Helical" evidence="6">
    <location>
        <begin position="419"/>
        <end position="439"/>
    </location>
</feature>
<evidence type="ECO:0000256" key="5">
    <source>
        <dbReference type="ARBA" id="ARBA00023136"/>
    </source>
</evidence>
<feature type="transmembrane region" description="Helical" evidence="6">
    <location>
        <begin position="44"/>
        <end position="62"/>
    </location>
</feature>
<evidence type="ECO:0000313" key="9">
    <source>
        <dbReference type="Proteomes" id="UP000593836"/>
    </source>
</evidence>
<dbReference type="InterPro" id="IPR023494">
    <property type="entry name" value="Cyt_c_bgen_Ccs1/CcsB/ResB"/>
</dbReference>
<feature type="transmembrane region" description="Helical" evidence="6">
    <location>
        <begin position="74"/>
        <end position="91"/>
    </location>
</feature>
<dbReference type="InterPro" id="IPR007816">
    <property type="entry name" value="ResB-like_domain"/>
</dbReference>
<keyword evidence="4 6" id="KW-1133">Transmembrane helix</keyword>
<dbReference type="EMBL" id="CP054493">
    <property type="protein sequence ID" value="QOY54438.1"/>
    <property type="molecule type" value="Genomic_DNA"/>
</dbReference>
<evidence type="ECO:0000256" key="4">
    <source>
        <dbReference type="ARBA" id="ARBA00022989"/>
    </source>
</evidence>
<evidence type="ECO:0000256" key="3">
    <source>
        <dbReference type="ARBA" id="ARBA00022748"/>
    </source>
</evidence>
<evidence type="ECO:0000256" key="2">
    <source>
        <dbReference type="ARBA" id="ARBA00022692"/>
    </source>
</evidence>
<comment type="subcellular location">
    <subcellularLocation>
        <location evidence="1">Membrane</location>
        <topology evidence="1">Multi-pass membrane protein</topology>
    </subcellularLocation>
</comment>
<protein>
    <submittedName>
        <fullName evidence="8">Cytochrome c biogenesis protein ResB</fullName>
    </submittedName>
</protein>
<evidence type="ECO:0000259" key="7">
    <source>
        <dbReference type="Pfam" id="PF05140"/>
    </source>
</evidence>
<dbReference type="KEGG" id="smas:HUE87_11255"/>
<evidence type="ECO:0000256" key="6">
    <source>
        <dbReference type="SAM" id="Phobius"/>
    </source>
</evidence>
<dbReference type="Proteomes" id="UP000593836">
    <property type="component" value="Chromosome"/>
</dbReference>